<feature type="region of interest" description="Disordered" evidence="1">
    <location>
        <begin position="424"/>
        <end position="444"/>
    </location>
</feature>
<organism evidence="3 4">
    <name type="scientific">Rhizobium lentis</name>
    <dbReference type="NCBI Taxonomy" id="1138194"/>
    <lineage>
        <taxon>Bacteria</taxon>
        <taxon>Pseudomonadati</taxon>
        <taxon>Pseudomonadota</taxon>
        <taxon>Alphaproteobacteria</taxon>
        <taxon>Hyphomicrobiales</taxon>
        <taxon>Rhizobiaceae</taxon>
        <taxon>Rhizobium/Agrobacterium group</taxon>
        <taxon>Rhizobium</taxon>
    </lineage>
</organism>
<dbReference type="EMBL" id="JACHBC010000015">
    <property type="protein sequence ID" value="MBB5563919.1"/>
    <property type="molecule type" value="Genomic_DNA"/>
</dbReference>
<feature type="compositionally biased region" description="Low complexity" evidence="1">
    <location>
        <begin position="429"/>
        <end position="444"/>
    </location>
</feature>
<sequence length="782" mass="84928">MRAIVCIRILAAAVALLSAQPALSIEITDLERSPVTFSYYNLGHLVPTDGGTGPNANPRFVVNPNIRLPMAINPAAGEHMYCNSQIFGYGGNGWGDNRPPSGTNSNDQRNYQFPWTTNICEIRGYKERPSVCPTKYIHQGQDCRPPRPQDQRFEAVAVEAGTSVFMGGRANTVSLTGDSKVIWNFLHMRDIASDGRKAVGAKLGKISNVAEGGTSIHLHIEAKVPLPGGQGYKHVDPLPSLIVAYQKALGNPVTVDANGLLAYDPRFEIRSGSSGIANVDSVPSSCAAEGEPSIGTELTNSFSSLWCHNGSIVGLAKQGQNRRFVYYKPRRDLAAYVRDNPILFDGSSDNITYQGRARHYSSRCGDQLYDVSGPISPSFQFVAVSGTRKVFSGGTRPDGTPDCTFGFVQDRLEFSYIKEFVGGGQASDTPEVGTTESTSPTPECSGVDLASITPGSSTTFDSFWFHNCSILGLQASSSGDRRLVYVRPRSELVAAAMRQPVLYRGRISGGQYLGEAIHVDDRCGDTFYAVTGPVDADRRGVKIRGREPQFALQTGVCHPLPPVESCLRIVFAGRTLAEALSKPLAGPSCPADDQSGSGSGPGDGSLNLSLDCRPKSVCSNNFAALTPKAEPEDYRAKDFGYIVDWPGFTLKSDFRDSKGFVIPGFDNRISGAGIWWYWVRKRAGFQITDKPTFRKIAKLYAGIDDDSAPAVVEYAGAYQTHSIHYFGHRVGLDEPLPLVDADTRWRLAKTMFHHEAGRNVSEVTRTTFDDGIEQAERILADN</sequence>
<comment type="caution">
    <text evidence="3">The sequence shown here is derived from an EMBL/GenBank/DDBJ whole genome shotgun (WGS) entry which is preliminary data.</text>
</comment>
<dbReference type="Proteomes" id="UP000528824">
    <property type="component" value="Unassembled WGS sequence"/>
</dbReference>
<feature type="chain" id="PRO_5031334130" description="M23 family metallopeptidase" evidence="2">
    <location>
        <begin position="25"/>
        <end position="782"/>
    </location>
</feature>
<evidence type="ECO:0000256" key="2">
    <source>
        <dbReference type="SAM" id="SignalP"/>
    </source>
</evidence>
<feature type="signal peptide" evidence="2">
    <location>
        <begin position="1"/>
        <end position="24"/>
    </location>
</feature>
<dbReference type="RefSeq" id="WP_183919297.1">
    <property type="nucleotide sequence ID" value="NZ_JACHBB010000014.1"/>
</dbReference>
<evidence type="ECO:0008006" key="5">
    <source>
        <dbReference type="Google" id="ProtNLM"/>
    </source>
</evidence>
<keyword evidence="2" id="KW-0732">Signal</keyword>
<evidence type="ECO:0000256" key="1">
    <source>
        <dbReference type="SAM" id="MobiDB-lite"/>
    </source>
</evidence>
<evidence type="ECO:0000313" key="4">
    <source>
        <dbReference type="Proteomes" id="UP000528824"/>
    </source>
</evidence>
<dbReference type="AlphaFoldDB" id="A0A7W8XJ73"/>
<reference evidence="3 4" key="1">
    <citation type="submission" date="2020-08" db="EMBL/GenBank/DDBJ databases">
        <title>Genomic Encyclopedia of Type Strains, Phase IV (KMG-V): Genome sequencing to study the core and pangenomes of soil and plant-associated prokaryotes.</title>
        <authorList>
            <person name="Whitman W."/>
        </authorList>
    </citation>
    <scope>NUCLEOTIDE SEQUENCE [LARGE SCALE GENOMIC DNA]</scope>
    <source>
        <strain evidence="3 4">SEMIA 4034</strain>
    </source>
</reference>
<gene>
    <name evidence="3" type="ORF">GGI59_005621</name>
</gene>
<proteinExistence type="predicted"/>
<protein>
    <recommendedName>
        <fullName evidence="5">M23 family metallopeptidase</fullName>
    </recommendedName>
</protein>
<accession>A0A7W8XJ73</accession>
<evidence type="ECO:0000313" key="3">
    <source>
        <dbReference type="EMBL" id="MBB5563919.1"/>
    </source>
</evidence>
<keyword evidence="4" id="KW-1185">Reference proteome</keyword>
<name>A0A7W8XJ73_9HYPH</name>